<keyword evidence="2" id="KW-1185">Reference proteome</keyword>
<dbReference type="OrthoDB" id="9937187at2759"/>
<feature type="non-terminal residue" evidence="1">
    <location>
        <position position="1"/>
    </location>
</feature>
<protein>
    <submittedName>
        <fullName evidence="1">Uncharacterized protein</fullName>
    </submittedName>
</protein>
<accession>A0A401P8Z4</accession>
<organism evidence="1 2">
    <name type="scientific">Scyliorhinus torazame</name>
    <name type="common">Cloudy catshark</name>
    <name type="synonym">Catulus torazame</name>
    <dbReference type="NCBI Taxonomy" id="75743"/>
    <lineage>
        <taxon>Eukaryota</taxon>
        <taxon>Metazoa</taxon>
        <taxon>Chordata</taxon>
        <taxon>Craniata</taxon>
        <taxon>Vertebrata</taxon>
        <taxon>Chondrichthyes</taxon>
        <taxon>Elasmobranchii</taxon>
        <taxon>Galeomorphii</taxon>
        <taxon>Galeoidea</taxon>
        <taxon>Carcharhiniformes</taxon>
        <taxon>Scyliorhinidae</taxon>
        <taxon>Scyliorhinus</taxon>
    </lineage>
</organism>
<name>A0A401P8Z4_SCYTO</name>
<dbReference type="EMBL" id="BFAA01003210">
    <property type="protein sequence ID" value="GCB69554.1"/>
    <property type="molecule type" value="Genomic_DNA"/>
</dbReference>
<proteinExistence type="predicted"/>
<sequence length="184" mass="21086">ITSLNSTDCELQSDNGHCKVHHIRCYNCGRRKSKQEDECCGDRGGHSNRCAKEKSDEHYFDSRINDVSSKHLQEKSLFAWNNAILESQTGRAWIKESSLILPYDWEDDCEMIDWIIDQYVQEDTSISAFYKGKIIRNLKDALGITSVAANSDNLPKRLQNHLLDTNIPDILKVVSQSICFLIYV</sequence>
<dbReference type="Proteomes" id="UP000288216">
    <property type="component" value="Unassembled WGS sequence"/>
</dbReference>
<reference evidence="1 2" key="1">
    <citation type="journal article" date="2018" name="Nat. Ecol. Evol.">
        <title>Shark genomes provide insights into elasmobranch evolution and the origin of vertebrates.</title>
        <authorList>
            <person name="Hara Y"/>
            <person name="Yamaguchi K"/>
            <person name="Onimaru K"/>
            <person name="Kadota M"/>
            <person name="Koyanagi M"/>
            <person name="Keeley SD"/>
            <person name="Tatsumi K"/>
            <person name="Tanaka K"/>
            <person name="Motone F"/>
            <person name="Kageyama Y"/>
            <person name="Nozu R"/>
            <person name="Adachi N"/>
            <person name="Nishimura O"/>
            <person name="Nakagawa R"/>
            <person name="Tanegashima C"/>
            <person name="Kiyatake I"/>
            <person name="Matsumoto R"/>
            <person name="Murakumo K"/>
            <person name="Nishida K"/>
            <person name="Terakita A"/>
            <person name="Kuratani S"/>
            <person name="Sato K"/>
            <person name="Hyodo S Kuraku.S."/>
        </authorList>
    </citation>
    <scope>NUCLEOTIDE SEQUENCE [LARGE SCALE GENOMIC DNA]</scope>
</reference>
<comment type="caution">
    <text evidence="1">The sequence shown here is derived from an EMBL/GenBank/DDBJ whole genome shotgun (WGS) entry which is preliminary data.</text>
</comment>
<gene>
    <name evidence="1" type="ORF">scyTo_0008406</name>
</gene>
<evidence type="ECO:0000313" key="2">
    <source>
        <dbReference type="Proteomes" id="UP000288216"/>
    </source>
</evidence>
<dbReference type="AlphaFoldDB" id="A0A401P8Z4"/>
<evidence type="ECO:0000313" key="1">
    <source>
        <dbReference type="EMBL" id="GCB69554.1"/>
    </source>
</evidence>